<feature type="signal peptide" evidence="1">
    <location>
        <begin position="1"/>
        <end position="27"/>
    </location>
</feature>
<evidence type="ECO:0000256" key="1">
    <source>
        <dbReference type="SAM" id="SignalP"/>
    </source>
</evidence>
<evidence type="ECO:0000313" key="3">
    <source>
        <dbReference type="Proteomes" id="UP000220106"/>
    </source>
</evidence>
<dbReference type="Proteomes" id="UP000220106">
    <property type="component" value="Unassembled WGS sequence"/>
</dbReference>
<evidence type="ECO:0000313" key="2">
    <source>
        <dbReference type="EMBL" id="PEJ32291.1"/>
    </source>
</evidence>
<gene>
    <name evidence="2" type="ORF">CN689_14270</name>
</gene>
<organism evidence="2 3">
    <name type="scientific">Peribacillus butanolivorans</name>
    <dbReference type="NCBI Taxonomy" id="421767"/>
    <lineage>
        <taxon>Bacteria</taxon>
        <taxon>Bacillati</taxon>
        <taxon>Bacillota</taxon>
        <taxon>Bacilli</taxon>
        <taxon>Bacillales</taxon>
        <taxon>Bacillaceae</taxon>
        <taxon>Peribacillus</taxon>
    </lineage>
</organism>
<dbReference type="EMBL" id="NUEQ01000025">
    <property type="protein sequence ID" value="PEJ32291.1"/>
    <property type="molecule type" value="Genomic_DNA"/>
</dbReference>
<protein>
    <submittedName>
        <fullName evidence="2">Uncharacterized protein</fullName>
    </submittedName>
</protein>
<reference evidence="2 3" key="1">
    <citation type="submission" date="2017-09" db="EMBL/GenBank/DDBJ databases">
        <title>Large-scale bioinformatics analysis of Bacillus genomes uncovers conserved roles of natural products in bacterial physiology.</title>
        <authorList>
            <consortium name="Agbiome Team Llc"/>
            <person name="Bleich R.M."/>
            <person name="Kirk G.J."/>
            <person name="Santa Maria K.C."/>
            <person name="Allen S.E."/>
            <person name="Farag S."/>
            <person name="Shank E.A."/>
            <person name="Bowers A."/>
        </authorList>
    </citation>
    <scope>NUCLEOTIDE SEQUENCE [LARGE SCALE GENOMIC DNA]</scope>
    <source>
        <strain evidence="2 3">AFS003229</strain>
    </source>
</reference>
<proteinExistence type="predicted"/>
<accession>A0AAX0S245</accession>
<comment type="caution">
    <text evidence="2">The sequence shown here is derived from an EMBL/GenBank/DDBJ whole genome shotgun (WGS) entry which is preliminary data.</text>
</comment>
<feature type="chain" id="PRO_5043903486" evidence="1">
    <location>
        <begin position="28"/>
        <end position="237"/>
    </location>
</feature>
<keyword evidence="1" id="KW-0732">Signal</keyword>
<dbReference type="AlphaFoldDB" id="A0AAX0S245"/>
<name>A0AAX0S245_9BACI</name>
<dbReference type="RefSeq" id="WP_098176364.1">
    <property type="nucleotide sequence ID" value="NZ_NUEQ01000025.1"/>
</dbReference>
<sequence length="237" mass="27287">MKKKWIIGLAVSSLLSVSFSYSKPVDAATFVHGYLKKDGTYVRSHFRSDADNSFYNNYSTYGNINPFTGERGTRLSPNVSSSHSIYLNYIYSNLYDDDTYEYESVSTPTQNIEYSEPKEELTKEQYKTNSNVFYEFKKATEDIHKLFVSSADKTITDQSVDSDLTNILEEFKTEVENHEVDGQYTYAREGLIEEIGLMQGHIQSESLDYDELNLQIESIKMNYQDVISVIDRIEDSN</sequence>